<dbReference type="STRING" id="670482.SAMN04488542_11886"/>
<dbReference type="OrthoDB" id="9792989at2"/>
<name>A0A1G7PHD2_9BACL</name>
<dbReference type="EMBL" id="FNBG01000018">
    <property type="protein sequence ID" value="SDF85079.1"/>
    <property type="molecule type" value="Genomic_DNA"/>
</dbReference>
<accession>A0A1G7PHD2</accession>
<protein>
    <submittedName>
        <fullName evidence="1">Putative rRNA methylase</fullName>
    </submittedName>
</protein>
<dbReference type="InterPro" id="IPR010719">
    <property type="entry name" value="MnmM_MeTrfase"/>
</dbReference>
<dbReference type="GO" id="GO:0032259">
    <property type="term" value="P:methylation"/>
    <property type="evidence" value="ECO:0007669"/>
    <property type="project" value="UniProtKB-KW"/>
</dbReference>
<dbReference type="CDD" id="cd02440">
    <property type="entry name" value="AdoMet_MTases"/>
    <property type="match status" value="1"/>
</dbReference>
<reference evidence="1 2" key="1">
    <citation type="submission" date="2016-10" db="EMBL/GenBank/DDBJ databases">
        <authorList>
            <person name="de Groot N.N."/>
        </authorList>
    </citation>
    <scope>NUCLEOTIDE SEQUENCE [LARGE SCALE GENOMIC DNA]</scope>
    <source>
        <strain evidence="1 2">DSM 28129</strain>
    </source>
</reference>
<evidence type="ECO:0000313" key="2">
    <source>
        <dbReference type="Proteomes" id="UP000198972"/>
    </source>
</evidence>
<proteinExistence type="predicted"/>
<sequence>MGFPSVLSFAHKLISERLQPGDIAIDATAGTGADTLFLAKTCGRRGHVYAFDIQRKALELTRSRLDREMENQIEGKTEKQTGHLAYVTLLEQSHSEMEEAIPSEIKGKVGAIMFNLGYLPSEGADHSLITQTDSTLVALYSAITLLRPRGIVTAVLYPGHSGGDSEASAVEAWAAALPSTLGQALIYRQLQKPEAPYLIAIEKK</sequence>
<gene>
    <name evidence="1" type="ORF">SAMN04488542_11886</name>
</gene>
<dbReference type="Proteomes" id="UP000198972">
    <property type="component" value="Unassembled WGS sequence"/>
</dbReference>
<dbReference type="Pfam" id="PF06962">
    <property type="entry name" value="rRNA_methylase"/>
    <property type="match status" value="1"/>
</dbReference>
<organism evidence="1 2">
    <name type="scientific">Fontibacillus panacisegetis</name>
    <dbReference type="NCBI Taxonomy" id="670482"/>
    <lineage>
        <taxon>Bacteria</taxon>
        <taxon>Bacillati</taxon>
        <taxon>Bacillota</taxon>
        <taxon>Bacilli</taxon>
        <taxon>Bacillales</taxon>
        <taxon>Paenibacillaceae</taxon>
        <taxon>Fontibacillus</taxon>
    </lineage>
</organism>
<dbReference type="RefSeq" id="WP_091232377.1">
    <property type="nucleotide sequence ID" value="NZ_FNBG01000018.1"/>
</dbReference>
<dbReference type="GO" id="GO:0008168">
    <property type="term" value="F:methyltransferase activity"/>
    <property type="evidence" value="ECO:0007669"/>
    <property type="project" value="UniProtKB-KW"/>
</dbReference>
<dbReference type="InterPro" id="IPR029063">
    <property type="entry name" value="SAM-dependent_MTases_sf"/>
</dbReference>
<keyword evidence="1" id="KW-0489">Methyltransferase</keyword>
<keyword evidence="1" id="KW-0808">Transferase</keyword>
<dbReference type="PANTHER" id="PTHR35276">
    <property type="entry name" value="S-ADENOSYL-L-METHIONINE-DEPENDENT METHYLTRANSFERASES SUPERFAMILY PROTEIN"/>
    <property type="match status" value="1"/>
</dbReference>
<dbReference type="Gene3D" id="3.40.50.150">
    <property type="entry name" value="Vaccinia Virus protein VP39"/>
    <property type="match status" value="1"/>
</dbReference>
<evidence type="ECO:0000313" key="1">
    <source>
        <dbReference type="EMBL" id="SDF85079.1"/>
    </source>
</evidence>
<dbReference type="AlphaFoldDB" id="A0A1G7PHD2"/>
<dbReference type="SUPFAM" id="SSF53335">
    <property type="entry name" value="S-adenosyl-L-methionine-dependent methyltransferases"/>
    <property type="match status" value="1"/>
</dbReference>
<keyword evidence="2" id="KW-1185">Reference proteome</keyword>
<dbReference type="PANTHER" id="PTHR35276:SF1">
    <property type="entry name" value="TRNA (MNM(5)S(2)U34)-METHYLTRANSFERASE, CHLOROPLASTIC"/>
    <property type="match status" value="1"/>
</dbReference>